<gene>
    <name evidence="1" type="ORF">IFM89_012555</name>
</gene>
<reference evidence="1 2" key="1">
    <citation type="submission" date="2020-10" db="EMBL/GenBank/DDBJ databases">
        <title>The Coptis chinensis genome and diversification of protoberbering-type alkaloids.</title>
        <authorList>
            <person name="Wang B."/>
            <person name="Shu S."/>
            <person name="Song C."/>
            <person name="Liu Y."/>
        </authorList>
    </citation>
    <scope>NUCLEOTIDE SEQUENCE [LARGE SCALE GENOMIC DNA]</scope>
    <source>
        <strain evidence="1">HL-2020</strain>
        <tissue evidence="1">Leaf</tissue>
    </source>
</reference>
<dbReference type="EMBL" id="JADFTS010000008">
    <property type="protein sequence ID" value="KAF9592126.1"/>
    <property type="molecule type" value="Genomic_DNA"/>
</dbReference>
<name>A0A835H2Q2_9MAGN</name>
<dbReference type="Proteomes" id="UP000631114">
    <property type="component" value="Unassembled WGS sequence"/>
</dbReference>
<evidence type="ECO:0000313" key="1">
    <source>
        <dbReference type="EMBL" id="KAF9592126.1"/>
    </source>
</evidence>
<accession>A0A835H2Q2</accession>
<protein>
    <submittedName>
        <fullName evidence="1">Uncharacterized protein</fullName>
    </submittedName>
</protein>
<comment type="caution">
    <text evidence="1">The sequence shown here is derived from an EMBL/GenBank/DDBJ whole genome shotgun (WGS) entry which is preliminary data.</text>
</comment>
<sequence>MVRGTLTGGLMEEVNNVPDDIVAQAFKNVLPFDKSGLYNSLTLKPPETVQDLLVRAERYATIQEDSKYKQQKDFASDKGKQNNGKCRKKILSESYDKLKGKLSKPFPMKPDTEGRRDKSKKYKYHNDFGHTLNDCYAFKKEISRIADGGQPKEYLKGSQKLAHVNLIEHDVIDVCHAQTAVCLSNRERK</sequence>
<evidence type="ECO:0000313" key="2">
    <source>
        <dbReference type="Proteomes" id="UP000631114"/>
    </source>
</evidence>
<dbReference type="OrthoDB" id="1752268at2759"/>
<proteinExistence type="predicted"/>
<keyword evidence="2" id="KW-1185">Reference proteome</keyword>
<dbReference type="AlphaFoldDB" id="A0A835H2Q2"/>
<organism evidence="1 2">
    <name type="scientific">Coptis chinensis</name>
    <dbReference type="NCBI Taxonomy" id="261450"/>
    <lineage>
        <taxon>Eukaryota</taxon>
        <taxon>Viridiplantae</taxon>
        <taxon>Streptophyta</taxon>
        <taxon>Embryophyta</taxon>
        <taxon>Tracheophyta</taxon>
        <taxon>Spermatophyta</taxon>
        <taxon>Magnoliopsida</taxon>
        <taxon>Ranunculales</taxon>
        <taxon>Ranunculaceae</taxon>
        <taxon>Coptidoideae</taxon>
        <taxon>Coptis</taxon>
    </lineage>
</organism>